<proteinExistence type="predicted"/>
<keyword evidence="3" id="KW-1185">Reference proteome</keyword>
<accession>A0ABZ1HZJ1</accession>
<sequence length="134" mass="14860">MVNEARLACEDVVRKSFRLIDDGHAGASADCYTADATLVMAAAQEVRAEGAQIRAAMRRREQEDRRTLHVVSPSSFELDADRAECHCDLQVFALSDPATAPNLRTLSRVHDVLKREDGQWLIAERRITVLAGGR</sequence>
<evidence type="ECO:0000313" key="3">
    <source>
        <dbReference type="Proteomes" id="UP001330812"/>
    </source>
</evidence>
<dbReference type="Gene3D" id="3.10.450.50">
    <property type="match status" value="1"/>
</dbReference>
<evidence type="ECO:0000259" key="1">
    <source>
        <dbReference type="Pfam" id="PF13577"/>
    </source>
</evidence>
<reference evidence="2 3" key="1">
    <citation type="journal article" date="2015" name="Int. J. Syst. Evol. Microbiol.">
        <title>Amycolatopsis rhabdoformis sp. nov., an actinomycete isolated from a tropical forest soil.</title>
        <authorList>
            <person name="Souza W.R."/>
            <person name="Silva R.E."/>
            <person name="Goodfellow M."/>
            <person name="Busarakam K."/>
            <person name="Figueiro F.S."/>
            <person name="Ferreira D."/>
            <person name="Rodrigues-Filho E."/>
            <person name="Moraes L.A.B."/>
            <person name="Zucchi T.D."/>
        </authorList>
    </citation>
    <scope>NUCLEOTIDE SEQUENCE [LARGE SCALE GENOMIC DNA]</scope>
    <source>
        <strain evidence="2 3">NCIMB 14900</strain>
    </source>
</reference>
<dbReference type="Proteomes" id="UP001330812">
    <property type="component" value="Chromosome"/>
</dbReference>
<dbReference type="InterPro" id="IPR032710">
    <property type="entry name" value="NTF2-like_dom_sf"/>
</dbReference>
<dbReference type="RefSeq" id="WP_326566392.1">
    <property type="nucleotide sequence ID" value="NZ_CP142149.1"/>
</dbReference>
<name>A0ABZ1HZJ1_9PSEU</name>
<gene>
    <name evidence="2" type="ORF">VSH64_31550</name>
</gene>
<organism evidence="2 3">
    <name type="scientific">Amycolatopsis rhabdoformis</name>
    <dbReference type="NCBI Taxonomy" id="1448059"/>
    <lineage>
        <taxon>Bacteria</taxon>
        <taxon>Bacillati</taxon>
        <taxon>Actinomycetota</taxon>
        <taxon>Actinomycetes</taxon>
        <taxon>Pseudonocardiales</taxon>
        <taxon>Pseudonocardiaceae</taxon>
        <taxon>Amycolatopsis</taxon>
    </lineage>
</organism>
<dbReference type="SUPFAM" id="SSF54427">
    <property type="entry name" value="NTF2-like"/>
    <property type="match status" value="1"/>
</dbReference>
<dbReference type="InterPro" id="IPR037401">
    <property type="entry name" value="SnoaL-like"/>
</dbReference>
<feature type="domain" description="SnoaL-like" evidence="1">
    <location>
        <begin position="4"/>
        <end position="126"/>
    </location>
</feature>
<evidence type="ECO:0000313" key="2">
    <source>
        <dbReference type="EMBL" id="WSE27380.1"/>
    </source>
</evidence>
<dbReference type="Pfam" id="PF13577">
    <property type="entry name" value="SnoaL_4"/>
    <property type="match status" value="1"/>
</dbReference>
<dbReference type="CDD" id="cd00531">
    <property type="entry name" value="NTF2_like"/>
    <property type="match status" value="1"/>
</dbReference>
<dbReference type="EMBL" id="CP142149">
    <property type="protein sequence ID" value="WSE27380.1"/>
    <property type="molecule type" value="Genomic_DNA"/>
</dbReference>
<protein>
    <submittedName>
        <fullName evidence="2">Nuclear transport factor 2 family protein</fullName>
    </submittedName>
</protein>